<accession>B2J107</accession>
<dbReference type="GO" id="GO:0008194">
    <property type="term" value="F:UDP-glycosyltransferase activity"/>
    <property type="evidence" value="ECO:0007669"/>
    <property type="project" value="InterPro"/>
</dbReference>
<dbReference type="KEGG" id="npu:Npun_R3449"/>
<dbReference type="OrthoDB" id="9805366at2"/>
<dbReference type="InterPro" id="IPR002213">
    <property type="entry name" value="UDP_glucos_trans"/>
</dbReference>
<dbReference type="PANTHER" id="PTHR48050">
    <property type="entry name" value="STEROL 3-BETA-GLUCOSYLTRANSFERASE"/>
    <property type="match status" value="1"/>
</dbReference>
<proteinExistence type="predicted"/>
<dbReference type="GO" id="GO:0033072">
    <property type="term" value="P:vancomycin biosynthetic process"/>
    <property type="evidence" value="ECO:0007669"/>
    <property type="project" value="UniProtKB-ARBA"/>
</dbReference>
<feature type="domain" description="Glycosyltransferase family 28 N-terminal" evidence="1">
    <location>
        <begin position="3"/>
        <end position="130"/>
    </location>
</feature>
<dbReference type="InterPro" id="IPR004276">
    <property type="entry name" value="GlycoTrans_28_N"/>
</dbReference>
<dbReference type="Pfam" id="PF03033">
    <property type="entry name" value="Glyco_transf_28"/>
    <property type="match status" value="1"/>
</dbReference>
<dbReference type="InterPro" id="IPR010610">
    <property type="entry name" value="EryCIII-like_C"/>
</dbReference>
<gene>
    <name evidence="3" type="ordered locus">Npun_R3449</name>
</gene>
<dbReference type="Gene3D" id="3.40.50.2000">
    <property type="entry name" value="Glycogen Phosphorylase B"/>
    <property type="match status" value="2"/>
</dbReference>
<name>B2J107_NOSP7</name>
<dbReference type="EMBL" id="CP001037">
    <property type="protein sequence ID" value="ACC81858.1"/>
    <property type="molecule type" value="Genomic_DNA"/>
</dbReference>
<keyword evidence="3" id="KW-0808">Transferase</keyword>
<feature type="domain" description="Erythromycin biosynthesis protein CIII-like C-terminal" evidence="2">
    <location>
        <begin position="302"/>
        <end position="404"/>
    </location>
</feature>
<dbReference type="RefSeq" id="WP_012409832.1">
    <property type="nucleotide sequence ID" value="NC_010628.1"/>
</dbReference>
<dbReference type="AlphaFoldDB" id="B2J107"/>
<dbReference type="FunFam" id="3.40.50.2000:FF:000009">
    <property type="entry name" value="Sterol 3-beta-glucosyltransferase UGT80A2"/>
    <property type="match status" value="1"/>
</dbReference>
<dbReference type="GO" id="GO:0016758">
    <property type="term" value="F:hexosyltransferase activity"/>
    <property type="evidence" value="ECO:0007669"/>
    <property type="project" value="InterPro"/>
</dbReference>
<dbReference type="PANTHER" id="PTHR48050:SF13">
    <property type="entry name" value="STEROL 3-BETA-GLUCOSYLTRANSFERASE UGT80A2"/>
    <property type="match status" value="1"/>
</dbReference>
<dbReference type="EnsemblBacteria" id="ACC81858">
    <property type="protein sequence ID" value="ACC81858"/>
    <property type="gene ID" value="Npun_R3449"/>
</dbReference>
<dbReference type="InterPro" id="IPR050426">
    <property type="entry name" value="Glycosyltransferase_28"/>
</dbReference>
<reference evidence="4" key="1">
    <citation type="submission" date="2008-04" db="EMBL/GenBank/DDBJ databases">
        <title>Complete sequence of chromosome of Nostoc punctiforme ATCC 29133.</title>
        <authorList>
            <consortium name="US DOE Joint Genome Institute"/>
            <person name="Copeland A."/>
            <person name="Lucas S."/>
            <person name="Lapidus A."/>
            <person name="Glavina del Rio T."/>
            <person name="Dalin E."/>
            <person name="Tice H."/>
            <person name="Pitluck S."/>
            <person name="Chain P."/>
            <person name="Malfatti S."/>
            <person name="Shin M."/>
            <person name="Vergez L."/>
            <person name="Schmutz J."/>
            <person name="Larimer F."/>
            <person name="Land M."/>
            <person name="Hauser L."/>
            <person name="Kyrpides N."/>
            <person name="Kim E."/>
            <person name="Meeks J.C."/>
            <person name="Elhai J."/>
            <person name="Campbell E.L."/>
            <person name="Thiel T."/>
            <person name="Longmire J."/>
            <person name="Potts M."/>
            <person name="Atlas R."/>
        </authorList>
    </citation>
    <scope>NUCLEOTIDE SEQUENCE [LARGE SCALE GENOMIC DNA]</scope>
    <source>
        <strain evidence="4">ATCC 29133 / PCC 73102</strain>
    </source>
</reference>
<dbReference type="CAZy" id="GT1">
    <property type="family name" value="Glycosyltransferase Family 1"/>
</dbReference>
<dbReference type="GO" id="GO:0005975">
    <property type="term" value="P:carbohydrate metabolic process"/>
    <property type="evidence" value="ECO:0007669"/>
    <property type="project" value="InterPro"/>
</dbReference>
<evidence type="ECO:0000313" key="4">
    <source>
        <dbReference type="Proteomes" id="UP000001191"/>
    </source>
</evidence>
<reference evidence="3 4" key="2">
    <citation type="journal article" date="2013" name="Plant Physiol.">
        <title>A Nostoc punctiforme Sugar Transporter Necessary to Establish a Cyanobacterium-Plant Symbiosis.</title>
        <authorList>
            <person name="Ekman M."/>
            <person name="Picossi S."/>
            <person name="Campbell E.L."/>
            <person name="Meeks J.C."/>
            <person name="Flores E."/>
        </authorList>
    </citation>
    <scope>NUCLEOTIDE SEQUENCE [LARGE SCALE GENOMIC DNA]</scope>
    <source>
        <strain evidence="4">ATCC 29133 / PCC 73102</strain>
    </source>
</reference>
<dbReference type="STRING" id="63737.Npun_R3449"/>
<dbReference type="HOGENOM" id="CLU_000537_8_0_3"/>
<dbReference type="PhylomeDB" id="B2J107"/>
<sequence length="425" mass="48027">MRITIVTGGSLGDLQPYLALGLGLQQAGHVVKLVVFTNQARQEFISRWGLECVCMDLHAEEFSTEPFWKWFHPNPFYIFNNIRSVLQPLEDSYLFKLLDLCQGAEAIILSQFSLLGYDIIEKLGVPCYAACIPPISPTGAFPNPAAPIELRLGGIYNRLTYFLFDRFLWRSVRQPINRWRQEVLKLTPTAWWLSPVHRLHQQKLPFLYGYSPSLLPKPSEWPDWLHVTGYWFMDCPENWQPPVDLVDFIAIGSPPVYVAGRGLTEEELKLVLSAIAQTGQRCILQVPGELTGENSLSEDFDLSDKVFKLSEWVPFDWLFPQMAALVHHGGAGTLAYGVRSGIPSITIPSGDDRFFWAHRVAELGLSPKPILPHQLSTKRLADAIRLATNDKSMQARAEAMGRKIQAENGVVRAIEAFHRHLPNKV</sequence>
<dbReference type="eggNOG" id="COG1819">
    <property type="taxonomic scope" value="Bacteria"/>
</dbReference>
<keyword evidence="4" id="KW-1185">Reference proteome</keyword>
<dbReference type="Pfam" id="PF06722">
    <property type="entry name" value="EryCIII-like_C"/>
    <property type="match status" value="1"/>
</dbReference>
<organism evidence="3 4">
    <name type="scientific">Nostoc punctiforme (strain ATCC 29133 / PCC 73102)</name>
    <dbReference type="NCBI Taxonomy" id="63737"/>
    <lineage>
        <taxon>Bacteria</taxon>
        <taxon>Bacillati</taxon>
        <taxon>Cyanobacteriota</taxon>
        <taxon>Cyanophyceae</taxon>
        <taxon>Nostocales</taxon>
        <taxon>Nostocaceae</taxon>
        <taxon>Nostoc</taxon>
    </lineage>
</organism>
<evidence type="ECO:0000259" key="1">
    <source>
        <dbReference type="Pfam" id="PF03033"/>
    </source>
</evidence>
<protein>
    <submittedName>
        <fullName evidence="3">Glycosyl transferase, family 28</fullName>
    </submittedName>
</protein>
<dbReference type="SUPFAM" id="SSF53756">
    <property type="entry name" value="UDP-Glycosyltransferase/glycogen phosphorylase"/>
    <property type="match status" value="1"/>
</dbReference>
<dbReference type="CDD" id="cd03784">
    <property type="entry name" value="GT1_Gtf-like"/>
    <property type="match status" value="1"/>
</dbReference>
<evidence type="ECO:0000259" key="2">
    <source>
        <dbReference type="Pfam" id="PF06722"/>
    </source>
</evidence>
<evidence type="ECO:0000313" key="3">
    <source>
        <dbReference type="EMBL" id="ACC81858.1"/>
    </source>
</evidence>
<dbReference type="Proteomes" id="UP000001191">
    <property type="component" value="Chromosome"/>
</dbReference>